<accession>A0ABV1E581</accession>
<dbReference type="RefSeq" id="WP_349220777.1">
    <property type="nucleotide sequence ID" value="NZ_JBBMFD010000030.1"/>
</dbReference>
<sequence length="91" mass="10439">MTTEELVACMVLRGLTVADMDQFTIGMLLNYAYAHNRIQRIANGESVPDTDARYKQLKSIAPIIEEKYKAGQISKEKYDEYRKSIERYGGE</sequence>
<name>A0ABV1E581_9FIRM</name>
<proteinExistence type="predicted"/>
<organism evidence="1 2">
    <name type="scientific">Solibaculum intestinale</name>
    <dbReference type="NCBI Taxonomy" id="3133165"/>
    <lineage>
        <taxon>Bacteria</taxon>
        <taxon>Bacillati</taxon>
        <taxon>Bacillota</taxon>
        <taxon>Clostridia</taxon>
        <taxon>Eubacteriales</taxon>
        <taxon>Oscillospiraceae</taxon>
        <taxon>Solibaculum</taxon>
    </lineage>
</organism>
<evidence type="ECO:0000313" key="2">
    <source>
        <dbReference type="Proteomes" id="UP001489509"/>
    </source>
</evidence>
<evidence type="ECO:0000313" key="1">
    <source>
        <dbReference type="EMBL" id="MEQ2441596.1"/>
    </source>
</evidence>
<comment type="caution">
    <text evidence="1">The sequence shown here is derived from an EMBL/GenBank/DDBJ whole genome shotgun (WGS) entry which is preliminary data.</text>
</comment>
<reference evidence="1 2" key="1">
    <citation type="submission" date="2024-03" db="EMBL/GenBank/DDBJ databases">
        <title>Human intestinal bacterial collection.</title>
        <authorList>
            <person name="Pauvert C."/>
            <person name="Hitch T.C.A."/>
            <person name="Clavel T."/>
        </authorList>
    </citation>
    <scope>NUCLEOTIDE SEQUENCE [LARGE SCALE GENOMIC DNA]</scope>
    <source>
        <strain evidence="1 2">CLA-JM-H44</strain>
    </source>
</reference>
<keyword evidence="2" id="KW-1185">Reference proteome</keyword>
<dbReference type="Proteomes" id="UP001489509">
    <property type="component" value="Unassembled WGS sequence"/>
</dbReference>
<dbReference type="EMBL" id="JBBMFD010000030">
    <property type="protein sequence ID" value="MEQ2441596.1"/>
    <property type="molecule type" value="Genomic_DNA"/>
</dbReference>
<protein>
    <submittedName>
        <fullName evidence="1">Uncharacterized protein</fullName>
    </submittedName>
</protein>
<gene>
    <name evidence="1" type="ORF">WMO26_12225</name>
</gene>